<gene>
    <name evidence="4" type="ORF">Sjap_009358</name>
</gene>
<evidence type="ECO:0000256" key="2">
    <source>
        <dbReference type="ARBA" id="ARBA00022737"/>
    </source>
</evidence>
<dbReference type="PANTHER" id="PTHR47941">
    <property type="entry name" value="PENTATRICOPEPTIDE REPEAT-CONTAINING PROTEIN 3, MITOCHONDRIAL"/>
    <property type="match status" value="1"/>
</dbReference>
<dbReference type="Pfam" id="PF13812">
    <property type="entry name" value="PPR_3"/>
    <property type="match status" value="1"/>
</dbReference>
<dbReference type="Gene3D" id="1.25.40.10">
    <property type="entry name" value="Tetratricopeptide repeat domain"/>
    <property type="match status" value="3"/>
</dbReference>
<keyword evidence="5" id="KW-1185">Reference proteome</keyword>
<evidence type="ECO:0000313" key="4">
    <source>
        <dbReference type="EMBL" id="KAK9138764.1"/>
    </source>
</evidence>
<protein>
    <recommendedName>
        <fullName evidence="6">Pentatricopeptide repeat-containing protein</fullName>
    </recommendedName>
</protein>
<comment type="similarity">
    <text evidence="1">Belongs to the PPR family. P subfamily.</text>
</comment>
<name>A0AAP0JRU4_9MAGN</name>
<dbReference type="InterPro" id="IPR002885">
    <property type="entry name" value="PPR_rpt"/>
</dbReference>
<proteinExistence type="inferred from homology"/>
<dbReference type="AlphaFoldDB" id="A0AAP0JRU4"/>
<evidence type="ECO:0000256" key="3">
    <source>
        <dbReference type="PROSITE-ProRule" id="PRU00708"/>
    </source>
</evidence>
<feature type="repeat" description="PPR" evidence="3">
    <location>
        <begin position="300"/>
        <end position="334"/>
    </location>
</feature>
<dbReference type="Proteomes" id="UP001417504">
    <property type="component" value="Unassembled WGS sequence"/>
</dbReference>
<accession>A0AAP0JRU4</accession>
<evidence type="ECO:0000313" key="5">
    <source>
        <dbReference type="Proteomes" id="UP001417504"/>
    </source>
</evidence>
<dbReference type="InterPro" id="IPR011990">
    <property type="entry name" value="TPR-like_helical_dom_sf"/>
</dbReference>
<feature type="repeat" description="PPR" evidence="3">
    <location>
        <begin position="405"/>
        <end position="439"/>
    </location>
</feature>
<evidence type="ECO:0008006" key="6">
    <source>
        <dbReference type="Google" id="ProtNLM"/>
    </source>
</evidence>
<feature type="repeat" description="PPR" evidence="3">
    <location>
        <begin position="335"/>
        <end position="369"/>
    </location>
</feature>
<feature type="repeat" description="PPR" evidence="3">
    <location>
        <begin position="370"/>
        <end position="404"/>
    </location>
</feature>
<reference evidence="4 5" key="1">
    <citation type="submission" date="2024-01" db="EMBL/GenBank/DDBJ databases">
        <title>Genome assemblies of Stephania.</title>
        <authorList>
            <person name="Yang L."/>
        </authorList>
    </citation>
    <scope>NUCLEOTIDE SEQUENCE [LARGE SCALE GENOMIC DNA]</scope>
    <source>
        <strain evidence="4">QJT</strain>
        <tissue evidence="4">Leaf</tissue>
    </source>
</reference>
<organism evidence="4 5">
    <name type="scientific">Stephania japonica</name>
    <dbReference type="NCBI Taxonomy" id="461633"/>
    <lineage>
        <taxon>Eukaryota</taxon>
        <taxon>Viridiplantae</taxon>
        <taxon>Streptophyta</taxon>
        <taxon>Embryophyta</taxon>
        <taxon>Tracheophyta</taxon>
        <taxon>Spermatophyta</taxon>
        <taxon>Magnoliopsida</taxon>
        <taxon>Ranunculales</taxon>
        <taxon>Menispermaceae</taxon>
        <taxon>Menispermoideae</taxon>
        <taxon>Cissampelideae</taxon>
        <taxon>Stephania</taxon>
    </lineage>
</organism>
<dbReference type="EMBL" id="JBBNAE010000003">
    <property type="protein sequence ID" value="KAK9138764.1"/>
    <property type="molecule type" value="Genomic_DNA"/>
</dbReference>
<keyword evidence="2" id="KW-0677">Repeat</keyword>
<dbReference type="Pfam" id="PF13041">
    <property type="entry name" value="PPR_2"/>
    <property type="match status" value="2"/>
</dbReference>
<dbReference type="NCBIfam" id="TIGR00756">
    <property type="entry name" value="PPR"/>
    <property type="match status" value="4"/>
</dbReference>
<evidence type="ECO:0000256" key="1">
    <source>
        <dbReference type="ARBA" id="ARBA00007626"/>
    </source>
</evidence>
<dbReference type="Pfam" id="PF01535">
    <property type="entry name" value="PPR"/>
    <property type="match status" value="1"/>
</dbReference>
<sequence>MSSRLVFGRLNYWVCVRLRNFSRSVHGGSIKNGVENNGYVIDGKISEKFYFDSDSHSKTVFDEALIRDCCKESDYDLRRRFLEDAGLEADRVFDVLRQDGPGFDAKLALDDLGIVVSSQLVREVLKRVLKNLNYENKSRSARLGFKFFSWCAQRENYKHSLNAYHLMMKIFSECEELTAMWRLANEMFENGYPTTSRVFYMLICTFGEAGMARNLVERFIKTKAFNFRQFKNSLKAILLTLLDLNECKLIERVYQKMLFEGHSLDTLTYNVILCAKYRLGKLDEFHKLLDEMSRNCFLPDLHTYNIILHVLGEANKPHAALNLLNHMKEVGCNPSVLHFTSLMDGLSRAGNRNACQYFFNEMVNRGCVPDVVCYTVMITGHVVAGELEMAQATFDDMFLKGVLPNVCTYNSMIRGLCTAGKFDEARLMLKEMESRGCKPNFVVCRTLVSYLQNAGKLSEAQEIIEKMGEKRRHFYYLSKFKWLRFLRIRSPSYDGHRQQCEMDSQMVAFKGSSEGYDRKLLQVKLLNCLCLQPVSEFGELSSGAAGTFRCIFGICHR</sequence>
<feature type="repeat" description="PPR" evidence="3">
    <location>
        <begin position="265"/>
        <end position="299"/>
    </location>
</feature>
<dbReference type="PROSITE" id="PS51375">
    <property type="entry name" value="PPR"/>
    <property type="match status" value="5"/>
</dbReference>
<comment type="caution">
    <text evidence="4">The sequence shown here is derived from an EMBL/GenBank/DDBJ whole genome shotgun (WGS) entry which is preliminary data.</text>
</comment>